<dbReference type="Pfam" id="PF14107">
    <property type="entry name" value="DUF4280"/>
    <property type="match status" value="1"/>
</dbReference>
<sequence length="140" mass="15594">MPQTITNTAKLQCNQGTLQTPLQVTSQTFDCINGEPIATEQDNKPNVNIKPFGQCKLKPSSSGYLPCVPAPQKWEKTSFSTIEGNKELNEKSCINCAVGGEISFVDIGNVKMYQEIFGIKLDEDNFSIFDYETVNKLQMF</sequence>
<comment type="caution">
    <text evidence="1">The sequence shown here is derived from an EMBL/GenBank/DDBJ whole genome shotgun (WGS) entry which is preliminary data.</text>
</comment>
<accession>A0AAV5B0R8</accession>
<dbReference type="EMBL" id="BQKA01000075">
    <property type="protein sequence ID" value="GJM51606.1"/>
    <property type="molecule type" value="Genomic_DNA"/>
</dbReference>
<keyword evidence="4" id="KW-1185">Reference proteome</keyword>
<evidence type="ECO:0000313" key="1">
    <source>
        <dbReference type="EMBL" id="GJM51606.1"/>
    </source>
</evidence>
<protein>
    <recommendedName>
        <fullName evidence="5">DUF4280 domain-containing protein</fullName>
    </recommendedName>
</protein>
<dbReference type="RefSeq" id="WP_309297254.1">
    <property type="nucleotide sequence ID" value="NZ_BPMA01000075.1"/>
</dbReference>
<dbReference type="EMBL" id="BQKB01000079">
    <property type="protein sequence ID" value="GJM54236.1"/>
    <property type="molecule type" value="Genomic_DNA"/>
</dbReference>
<gene>
    <name evidence="1" type="ORF">RCZ15_25790</name>
    <name evidence="2" type="ORF">RCZ16_25520</name>
</gene>
<evidence type="ECO:0000313" key="3">
    <source>
        <dbReference type="Proteomes" id="UP001207736"/>
    </source>
</evidence>
<dbReference type="Proteomes" id="UP001208692">
    <property type="component" value="Unassembled WGS sequence"/>
</dbReference>
<evidence type="ECO:0000313" key="4">
    <source>
        <dbReference type="Proteomes" id="UP001208692"/>
    </source>
</evidence>
<dbReference type="AlphaFoldDB" id="A0AAV5B0R8"/>
<name>A0AAV5B0R8_9FLAO</name>
<reference evidence="1 4" key="1">
    <citation type="submission" date="2021-11" db="EMBL/GenBank/DDBJ databases">
        <title>Draft genome sequence of Capnocytophaga sp. strain KC07075 isolated from cat oral cavity.</title>
        <authorList>
            <person name="Suzuki M."/>
            <person name="Imaoka K."/>
            <person name="Kimura M."/>
            <person name="Morikawa S."/>
            <person name="Maeda K."/>
        </authorList>
    </citation>
    <scope>NUCLEOTIDE SEQUENCE</scope>
    <source>
        <strain evidence="1">KC07075</strain>
        <strain evidence="2 4">KC07079</strain>
    </source>
</reference>
<organism evidence="1 3">
    <name type="scientific">Capnocytophaga catalasegens</name>
    <dbReference type="NCBI Taxonomy" id="1004260"/>
    <lineage>
        <taxon>Bacteria</taxon>
        <taxon>Pseudomonadati</taxon>
        <taxon>Bacteroidota</taxon>
        <taxon>Flavobacteriia</taxon>
        <taxon>Flavobacteriales</taxon>
        <taxon>Flavobacteriaceae</taxon>
        <taxon>Capnocytophaga</taxon>
    </lineage>
</organism>
<evidence type="ECO:0000313" key="2">
    <source>
        <dbReference type="EMBL" id="GJM54236.1"/>
    </source>
</evidence>
<dbReference type="Proteomes" id="UP001207736">
    <property type="component" value="Unassembled WGS sequence"/>
</dbReference>
<proteinExistence type="predicted"/>
<dbReference type="InterPro" id="IPR025460">
    <property type="entry name" value="DUF4280"/>
</dbReference>
<evidence type="ECO:0008006" key="5">
    <source>
        <dbReference type="Google" id="ProtNLM"/>
    </source>
</evidence>